<evidence type="ECO:0000256" key="1">
    <source>
        <dbReference type="SAM" id="MobiDB-lite"/>
    </source>
</evidence>
<evidence type="ECO:0000313" key="2">
    <source>
        <dbReference type="EMBL" id="TGO88874.1"/>
    </source>
</evidence>
<keyword evidence="3" id="KW-1185">Reference proteome</keyword>
<accession>A0A4Z1KWF1</accession>
<dbReference type="AlphaFoldDB" id="A0A4Z1KWF1"/>
<reference evidence="2 3" key="1">
    <citation type="submission" date="2017-12" db="EMBL/GenBank/DDBJ databases">
        <title>Comparative genomics of Botrytis spp.</title>
        <authorList>
            <person name="Valero-Jimenez C.A."/>
            <person name="Tapia P."/>
            <person name="Veloso J."/>
            <person name="Silva-Moreno E."/>
            <person name="Staats M."/>
            <person name="Valdes J.H."/>
            <person name="Van Kan J.A.L."/>
        </authorList>
    </citation>
    <scope>NUCLEOTIDE SEQUENCE [LARGE SCALE GENOMIC DNA]</scope>
    <source>
        <strain evidence="2 3">MUCL3349</strain>
    </source>
</reference>
<sequence length="96" mass="10896">MVGSIDYDITKEHSTPGYICPQILGKEEQRKNGAYQSFFASPNASLVAITEIGNFTLKDWMSILDIQLRRSRVSERETENGRKKGEDGGKERERES</sequence>
<proteinExistence type="predicted"/>
<gene>
    <name evidence="2" type="ORF">BPOR_0137g00150</name>
</gene>
<organism evidence="2 3">
    <name type="scientific">Botrytis porri</name>
    <dbReference type="NCBI Taxonomy" id="87229"/>
    <lineage>
        <taxon>Eukaryota</taxon>
        <taxon>Fungi</taxon>
        <taxon>Dikarya</taxon>
        <taxon>Ascomycota</taxon>
        <taxon>Pezizomycotina</taxon>
        <taxon>Leotiomycetes</taxon>
        <taxon>Helotiales</taxon>
        <taxon>Sclerotiniaceae</taxon>
        <taxon>Botrytis</taxon>
    </lineage>
</organism>
<dbReference type="EMBL" id="PQXO01000137">
    <property type="protein sequence ID" value="TGO88874.1"/>
    <property type="molecule type" value="Genomic_DNA"/>
</dbReference>
<comment type="caution">
    <text evidence="2">The sequence shown here is derived from an EMBL/GenBank/DDBJ whole genome shotgun (WGS) entry which is preliminary data.</text>
</comment>
<feature type="region of interest" description="Disordered" evidence="1">
    <location>
        <begin position="71"/>
        <end position="96"/>
    </location>
</feature>
<protein>
    <submittedName>
        <fullName evidence="2">Uncharacterized protein</fullName>
    </submittedName>
</protein>
<dbReference type="Proteomes" id="UP000297280">
    <property type="component" value="Unassembled WGS sequence"/>
</dbReference>
<evidence type="ECO:0000313" key="3">
    <source>
        <dbReference type="Proteomes" id="UP000297280"/>
    </source>
</evidence>
<feature type="compositionally biased region" description="Basic and acidic residues" evidence="1">
    <location>
        <begin position="72"/>
        <end position="96"/>
    </location>
</feature>
<name>A0A4Z1KWF1_9HELO</name>